<dbReference type="EMBL" id="JAJAGQ010000017">
    <property type="protein sequence ID" value="KAJ8538553.1"/>
    <property type="molecule type" value="Genomic_DNA"/>
</dbReference>
<feature type="compositionally biased region" description="Acidic residues" evidence="1">
    <location>
        <begin position="86"/>
        <end position="107"/>
    </location>
</feature>
<accession>A0A9Q1R2Z6</accession>
<feature type="compositionally biased region" description="Acidic residues" evidence="1">
    <location>
        <begin position="115"/>
        <end position="132"/>
    </location>
</feature>
<keyword evidence="3" id="KW-1185">Reference proteome</keyword>
<evidence type="ECO:0000256" key="1">
    <source>
        <dbReference type="SAM" id="MobiDB-lite"/>
    </source>
</evidence>
<sequence length="154" mass="17046">MQNVAEEDLDGVMPMVGPWNEVTRVKNPKDVQGQTLTVAQRHEFGLVDERFPPNNLAQLLCKIGPGFEEPLDDDLPIPEPKPHDEEASDQEVDVAGEESEFDDDNSDTDQAPIGSEDEDADDADYEAVDNEEQTMSYSAPSLALYLLHLNSALF</sequence>
<evidence type="ECO:0000313" key="3">
    <source>
        <dbReference type="Proteomes" id="UP001152561"/>
    </source>
</evidence>
<dbReference type="AlphaFoldDB" id="A0A9Q1R2Z6"/>
<comment type="caution">
    <text evidence="2">The sequence shown here is derived from an EMBL/GenBank/DDBJ whole genome shotgun (WGS) entry which is preliminary data.</text>
</comment>
<organism evidence="2 3">
    <name type="scientific">Anisodus acutangulus</name>
    <dbReference type="NCBI Taxonomy" id="402998"/>
    <lineage>
        <taxon>Eukaryota</taxon>
        <taxon>Viridiplantae</taxon>
        <taxon>Streptophyta</taxon>
        <taxon>Embryophyta</taxon>
        <taxon>Tracheophyta</taxon>
        <taxon>Spermatophyta</taxon>
        <taxon>Magnoliopsida</taxon>
        <taxon>eudicotyledons</taxon>
        <taxon>Gunneridae</taxon>
        <taxon>Pentapetalae</taxon>
        <taxon>asterids</taxon>
        <taxon>lamiids</taxon>
        <taxon>Solanales</taxon>
        <taxon>Solanaceae</taxon>
        <taxon>Solanoideae</taxon>
        <taxon>Hyoscyameae</taxon>
        <taxon>Anisodus</taxon>
    </lineage>
</organism>
<evidence type="ECO:0000313" key="2">
    <source>
        <dbReference type="EMBL" id="KAJ8538553.1"/>
    </source>
</evidence>
<name>A0A9Q1R2Z6_9SOLA</name>
<reference evidence="3" key="1">
    <citation type="journal article" date="2023" name="Proc. Natl. Acad. Sci. U.S.A.">
        <title>Genomic and structural basis for evolution of tropane alkaloid biosynthesis.</title>
        <authorList>
            <person name="Wanga Y.-J."/>
            <person name="Taina T."/>
            <person name="Yua J.-Y."/>
            <person name="Lia J."/>
            <person name="Xua B."/>
            <person name="Chenc J."/>
            <person name="D'Auriad J.C."/>
            <person name="Huanga J.-P."/>
            <person name="Huanga S.-X."/>
        </authorList>
    </citation>
    <scope>NUCLEOTIDE SEQUENCE [LARGE SCALE GENOMIC DNA]</scope>
    <source>
        <strain evidence="3">cv. KIB-2019</strain>
    </source>
</reference>
<gene>
    <name evidence="2" type="ORF">K7X08_027774</name>
</gene>
<feature type="region of interest" description="Disordered" evidence="1">
    <location>
        <begin position="65"/>
        <end position="136"/>
    </location>
</feature>
<protein>
    <submittedName>
        <fullName evidence="2">Uncharacterized protein</fullName>
    </submittedName>
</protein>
<dbReference type="Proteomes" id="UP001152561">
    <property type="component" value="Unassembled WGS sequence"/>
</dbReference>
<proteinExistence type="predicted"/>